<comment type="caution">
    <text evidence="2">The sequence shown here is derived from an EMBL/GenBank/DDBJ whole genome shotgun (WGS) entry which is preliminary data.</text>
</comment>
<sequence length="214" mass="23146">MGIDADLVSRQTEQLRSTGVLVVPESPSRQWGMLLGCVVFTVLSIGLLALANQSDSSLQFMVGGIVGVVFFGVVGISAVMRKILRRSRLVVTPEGLRLERRSGQSYVVNESARWTDIAEFFGEQISSGGGTRAQLVTGYVLTPQGQRARSHDAAAPQLSQRANELVDRGTLREGRVYLPAMLEGGRGELLAVLQQAHRYYSGSRASDGWNGPGR</sequence>
<keyword evidence="1" id="KW-0472">Membrane</keyword>
<feature type="transmembrane region" description="Helical" evidence="1">
    <location>
        <begin position="57"/>
        <end position="79"/>
    </location>
</feature>
<evidence type="ECO:0000256" key="1">
    <source>
        <dbReference type="SAM" id="Phobius"/>
    </source>
</evidence>
<organism evidence="2 3">
    <name type="scientific">Actinomyces johnsonii</name>
    <dbReference type="NCBI Taxonomy" id="544581"/>
    <lineage>
        <taxon>Bacteria</taxon>
        <taxon>Bacillati</taxon>
        <taxon>Actinomycetota</taxon>
        <taxon>Actinomycetes</taxon>
        <taxon>Actinomycetales</taxon>
        <taxon>Actinomycetaceae</taxon>
        <taxon>Actinomyces</taxon>
    </lineage>
</organism>
<keyword evidence="1" id="KW-1133">Transmembrane helix</keyword>
<dbReference type="AlphaFoldDB" id="A0A507ZXC7"/>
<protein>
    <submittedName>
        <fullName evidence="2">Uncharacterized protein</fullName>
    </submittedName>
</protein>
<dbReference type="InterPro" id="IPR048136">
    <property type="entry name" value="STM3941-like"/>
</dbReference>
<gene>
    <name evidence="2" type="ORF">FK256_13005</name>
</gene>
<dbReference type="RefSeq" id="WP_141425031.1">
    <property type="nucleotide sequence ID" value="NZ_JASPFB010000017.1"/>
</dbReference>
<feature type="transmembrane region" description="Helical" evidence="1">
    <location>
        <begin position="31"/>
        <end position="51"/>
    </location>
</feature>
<keyword evidence="1" id="KW-0812">Transmembrane</keyword>
<dbReference type="EMBL" id="VICB01000024">
    <property type="protein sequence ID" value="TQD41617.1"/>
    <property type="molecule type" value="Genomic_DNA"/>
</dbReference>
<evidence type="ECO:0000313" key="2">
    <source>
        <dbReference type="EMBL" id="TQD41617.1"/>
    </source>
</evidence>
<dbReference type="Proteomes" id="UP000319010">
    <property type="component" value="Unassembled WGS sequence"/>
</dbReference>
<evidence type="ECO:0000313" key="3">
    <source>
        <dbReference type="Proteomes" id="UP000319010"/>
    </source>
</evidence>
<reference evidence="2 3" key="1">
    <citation type="submission" date="2019-06" db="EMBL/GenBank/DDBJ databases">
        <title>Draft genome sequence of Actinomyces johnsonii CCUG 34287T.</title>
        <authorList>
            <person name="Salva-Serra F."/>
            <person name="Cardew S."/>
            <person name="Moore E."/>
        </authorList>
    </citation>
    <scope>NUCLEOTIDE SEQUENCE [LARGE SCALE GENOMIC DNA]</scope>
    <source>
        <strain evidence="2 3">CCUG 34287</strain>
    </source>
</reference>
<name>A0A507ZXC7_9ACTO</name>
<accession>A0A507ZXC7</accession>
<dbReference type="NCBIfam" id="NF041635">
    <property type="entry name" value="STM3941_fam"/>
    <property type="match status" value="1"/>
</dbReference>
<proteinExistence type="predicted"/>